<feature type="region of interest" description="Disordered" evidence="1">
    <location>
        <begin position="165"/>
        <end position="330"/>
    </location>
</feature>
<feature type="compositionally biased region" description="Basic and acidic residues" evidence="1">
    <location>
        <begin position="256"/>
        <end position="265"/>
    </location>
</feature>
<sequence length="416" mass="45961">MLDFDGTYKVVLGKSLLDQSKSLVTDYNELKENFTRATQQINLEVLNEAQTGRAHHINQFSENVTERKLLFEAVSNKRSRMCSYDCSQVSVPEDTVNCIILFDSVRQVLVLERADCYNINSASGMMMSNKDRAPDAELAKSLSLPGQHTAATETTPRNISTLLTTGKHFATPSPKTQHSTKSLGRLTDKPNVNKSIAKHRQAETTSSKVSDVSNIKPTHSLNSRKVPADSNIKPTQSLNNSAKSQEDKNGGNSSPHSDDEWKELDGDLQALLSDDNTPKPSKKAKISNSTETSFNTDPSKTVPQTETKTSSRRSSVLQTPDTLRGHSSLFGSPEYLDSLANTAEKPESLTVLNESDDEEDFFEEVLDPIPAFSPPKHSSRIFSSNSPNKLHRSSSIADFSEEEFSNLEKEMEQSLS</sequence>
<dbReference type="Proteomes" id="UP000245383">
    <property type="component" value="Unassembled WGS sequence"/>
</dbReference>
<dbReference type="AlphaFoldDB" id="A0A2T9YWG4"/>
<reference evidence="2 3" key="1">
    <citation type="journal article" date="2018" name="MBio">
        <title>Comparative Genomics Reveals the Core Gene Toolbox for the Fungus-Insect Symbiosis.</title>
        <authorList>
            <person name="Wang Y."/>
            <person name="Stata M."/>
            <person name="Wang W."/>
            <person name="Stajich J.E."/>
            <person name="White M.M."/>
            <person name="Moncalvo J.M."/>
        </authorList>
    </citation>
    <scope>NUCLEOTIDE SEQUENCE [LARGE SCALE GENOMIC DNA]</scope>
    <source>
        <strain evidence="2 3">SWE-8-4</strain>
    </source>
</reference>
<feature type="compositionally biased region" description="Basic and acidic residues" evidence="1">
    <location>
        <begin position="406"/>
        <end position="416"/>
    </location>
</feature>
<evidence type="ECO:0000313" key="2">
    <source>
        <dbReference type="EMBL" id="PVU96668.1"/>
    </source>
</evidence>
<protein>
    <submittedName>
        <fullName evidence="2">Uncharacterized protein</fullName>
    </submittedName>
</protein>
<gene>
    <name evidence="2" type="ORF">BB561_001034</name>
</gene>
<organism evidence="2 3">
    <name type="scientific">Smittium simulii</name>
    <dbReference type="NCBI Taxonomy" id="133385"/>
    <lineage>
        <taxon>Eukaryota</taxon>
        <taxon>Fungi</taxon>
        <taxon>Fungi incertae sedis</taxon>
        <taxon>Zoopagomycota</taxon>
        <taxon>Kickxellomycotina</taxon>
        <taxon>Harpellomycetes</taxon>
        <taxon>Harpellales</taxon>
        <taxon>Legeriomycetaceae</taxon>
        <taxon>Smittium</taxon>
    </lineage>
</organism>
<dbReference type="EMBL" id="MBFR01000027">
    <property type="protein sequence ID" value="PVU96668.1"/>
    <property type="molecule type" value="Genomic_DNA"/>
</dbReference>
<dbReference type="OrthoDB" id="5585573at2759"/>
<evidence type="ECO:0000313" key="3">
    <source>
        <dbReference type="Proteomes" id="UP000245383"/>
    </source>
</evidence>
<feature type="compositionally biased region" description="Polar residues" evidence="1">
    <location>
        <begin position="286"/>
        <end position="321"/>
    </location>
</feature>
<accession>A0A2T9YWG4</accession>
<name>A0A2T9YWG4_9FUNG</name>
<evidence type="ECO:0000256" key="1">
    <source>
        <dbReference type="SAM" id="MobiDB-lite"/>
    </source>
</evidence>
<feature type="compositionally biased region" description="Polar residues" evidence="1">
    <location>
        <begin position="380"/>
        <end position="397"/>
    </location>
</feature>
<keyword evidence="3" id="KW-1185">Reference proteome</keyword>
<feature type="region of interest" description="Disordered" evidence="1">
    <location>
        <begin position="373"/>
        <end position="416"/>
    </location>
</feature>
<feature type="compositionally biased region" description="Polar residues" evidence="1">
    <location>
        <begin position="232"/>
        <end position="243"/>
    </location>
</feature>
<proteinExistence type="predicted"/>
<comment type="caution">
    <text evidence="2">The sequence shown here is derived from an EMBL/GenBank/DDBJ whole genome shotgun (WGS) entry which is preliminary data.</text>
</comment>
<feature type="compositionally biased region" description="Polar residues" evidence="1">
    <location>
        <begin position="203"/>
        <end position="223"/>
    </location>
</feature>
<feature type="compositionally biased region" description="Polar residues" evidence="1">
    <location>
        <begin position="173"/>
        <end position="182"/>
    </location>
</feature>